<name>A0AAW0MNP0_9GOBI</name>
<dbReference type="AlphaFoldDB" id="A0AAW0MNP0"/>
<feature type="compositionally biased region" description="Basic and acidic residues" evidence="1">
    <location>
        <begin position="42"/>
        <end position="107"/>
    </location>
</feature>
<gene>
    <name evidence="2" type="ORF">WMY93_030956</name>
</gene>
<accession>A0AAW0MNP0</accession>
<evidence type="ECO:0000256" key="1">
    <source>
        <dbReference type="SAM" id="MobiDB-lite"/>
    </source>
</evidence>
<feature type="region of interest" description="Disordered" evidence="1">
    <location>
        <begin position="15"/>
        <end position="113"/>
    </location>
</feature>
<evidence type="ECO:0000313" key="2">
    <source>
        <dbReference type="EMBL" id="KAK7878717.1"/>
    </source>
</evidence>
<comment type="caution">
    <text evidence="2">The sequence shown here is derived from an EMBL/GenBank/DDBJ whole genome shotgun (WGS) entry which is preliminary data.</text>
</comment>
<organism evidence="2 3">
    <name type="scientific">Mugilogobius chulae</name>
    <name type="common">yellowstripe goby</name>
    <dbReference type="NCBI Taxonomy" id="88201"/>
    <lineage>
        <taxon>Eukaryota</taxon>
        <taxon>Metazoa</taxon>
        <taxon>Chordata</taxon>
        <taxon>Craniata</taxon>
        <taxon>Vertebrata</taxon>
        <taxon>Euteleostomi</taxon>
        <taxon>Actinopterygii</taxon>
        <taxon>Neopterygii</taxon>
        <taxon>Teleostei</taxon>
        <taxon>Neoteleostei</taxon>
        <taxon>Acanthomorphata</taxon>
        <taxon>Gobiaria</taxon>
        <taxon>Gobiiformes</taxon>
        <taxon>Gobioidei</taxon>
        <taxon>Gobiidae</taxon>
        <taxon>Gobionellinae</taxon>
        <taxon>Mugilogobius</taxon>
    </lineage>
</organism>
<feature type="compositionally biased region" description="Polar residues" evidence="1">
    <location>
        <begin position="20"/>
        <end position="29"/>
    </location>
</feature>
<evidence type="ECO:0000313" key="3">
    <source>
        <dbReference type="Proteomes" id="UP001460270"/>
    </source>
</evidence>
<protein>
    <submittedName>
        <fullName evidence="2">Uncharacterized protein</fullName>
    </submittedName>
</protein>
<sequence>MTREKICRLLLLQEPHHEQNSGLSLSAGSFHSPVRPALRPGMSRETRRVPRDQACSERPGVSRETRRVPRDQACPERPGVSRETRRVPRDQACSERPGVSRETRRVPESGPVP</sequence>
<dbReference type="Proteomes" id="UP001460270">
    <property type="component" value="Unassembled WGS sequence"/>
</dbReference>
<keyword evidence="3" id="KW-1185">Reference proteome</keyword>
<reference evidence="3" key="1">
    <citation type="submission" date="2024-04" db="EMBL/GenBank/DDBJ databases">
        <title>Salinicola lusitanus LLJ914,a marine bacterium isolated from the Okinawa Trough.</title>
        <authorList>
            <person name="Li J."/>
        </authorList>
    </citation>
    <scope>NUCLEOTIDE SEQUENCE [LARGE SCALE GENOMIC DNA]</scope>
</reference>
<dbReference type="EMBL" id="JBBPFD010000489">
    <property type="protein sequence ID" value="KAK7878717.1"/>
    <property type="molecule type" value="Genomic_DNA"/>
</dbReference>
<proteinExistence type="predicted"/>